<sequence>MARFFIGVAEHDYVQAAVAEGVCLFAGGQRAPVESLEKGDNVAYFSPHLSHGGTALNCFTAMGKVTSETPEEKSDWPDHPKFKSWVRRCSYRPSAPIALGDIEDDLSDQTRAALDTAISEISGTDFSVLAKAMTPQ</sequence>
<gene>
    <name evidence="1" type="ORF">KIN_22810</name>
</gene>
<comment type="caution">
    <text evidence="1">The sequence shown here is derived from an EMBL/GenBank/DDBJ whole genome shotgun (WGS) entry which is preliminary data.</text>
</comment>
<keyword evidence="2" id="KW-1185">Reference proteome</keyword>
<evidence type="ECO:0000313" key="1">
    <source>
        <dbReference type="EMBL" id="GFE65207.1"/>
    </source>
</evidence>
<dbReference type="RefSeq" id="WP_159806960.1">
    <property type="nucleotide sequence ID" value="NZ_BLJE01000002.1"/>
</dbReference>
<evidence type="ECO:0000313" key="2">
    <source>
        <dbReference type="Proteomes" id="UP000436822"/>
    </source>
</evidence>
<dbReference type="InterPro" id="IPR015947">
    <property type="entry name" value="PUA-like_sf"/>
</dbReference>
<reference evidence="1 2" key="1">
    <citation type="submission" date="2019-12" db="EMBL/GenBank/DDBJ databases">
        <title>Litoreibacter badius sp. nov., a novel bacteriochlorophyll a-containing bacterium in the genus Litoreibacter.</title>
        <authorList>
            <person name="Kanamuro M."/>
            <person name="Takabe Y."/>
            <person name="Mori K."/>
            <person name="Takaichi S."/>
            <person name="Hanada S."/>
        </authorList>
    </citation>
    <scope>NUCLEOTIDE SEQUENCE [LARGE SCALE GENOMIC DNA]</scope>
    <source>
        <strain evidence="1 2">K6</strain>
    </source>
</reference>
<name>A0A6N6JGW8_9RHOB</name>
<dbReference type="Gene3D" id="3.10.590.10">
    <property type="entry name" value="ph1033 like domains"/>
    <property type="match status" value="1"/>
</dbReference>
<dbReference type="EMBL" id="BLJE01000002">
    <property type="protein sequence ID" value="GFE65207.1"/>
    <property type="molecule type" value="Genomic_DNA"/>
</dbReference>
<proteinExistence type="predicted"/>
<accession>A0A6N6JGW8</accession>
<dbReference type="OrthoDB" id="9793567at2"/>
<protein>
    <submittedName>
        <fullName evidence="1">Uncharacterized protein</fullName>
    </submittedName>
</protein>
<dbReference type="AlphaFoldDB" id="A0A6N6JGW8"/>
<organism evidence="1 2">
    <name type="scientific">Litoreibacter roseus</name>
    <dbReference type="NCBI Taxonomy" id="2601869"/>
    <lineage>
        <taxon>Bacteria</taxon>
        <taxon>Pseudomonadati</taxon>
        <taxon>Pseudomonadota</taxon>
        <taxon>Alphaproteobacteria</taxon>
        <taxon>Rhodobacterales</taxon>
        <taxon>Roseobacteraceae</taxon>
        <taxon>Litoreibacter</taxon>
    </lineage>
</organism>
<dbReference type="SUPFAM" id="SSF88697">
    <property type="entry name" value="PUA domain-like"/>
    <property type="match status" value="1"/>
</dbReference>
<dbReference type="Proteomes" id="UP000436822">
    <property type="component" value="Unassembled WGS sequence"/>
</dbReference>